<comment type="caution">
    <text evidence="3">The sequence shown here is derived from an EMBL/GenBank/DDBJ whole genome shotgun (WGS) entry which is preliminary data.</text>
</comment>
<gene>
    <name evidence="3" type="ORF">EV193_106192</name>
</gene>
<evidence type="ECO:0000313" key="4">
    <source>
        <dbReference type="Proteomes" id="UP000294257"/>
    </source>
</evidence>
<feature type="signal peptide" evidence="2">
    <location>
        <begin position="1"/>
        <end position="19"/>
    </location>
</feature>
<dbReference type="Proteomes" id="UP000294257">
    <property type="component" value="Unassembled WGS sequence"/>
</dbReference>
<reference evidence="3 4" key="1">
    <citation type="submission" date="2019-02" db="EMBL/GenBank/DDBJ databases">
        <title>Genomic Encyclopedia of Type Strains, Phase IV (KMG-IV): sequencing the most valuable type-strain genomes for metagenomic binning, comparative biology and taxonomic classification.</title>
        <authorList>
            <person name="Goeker M."/>
        </authorList>
    </citation>
    <scope>NUCLEOTIDE SEQUENCE [LARGE SCALE GENOMIC DNA]</scope>
    <source>
        <strain evidence="3 4">DSM 101727</strain>
    </source>
</reference>
<feature type="chain" id="PRO_5020843407" description="Small secreted domain DUF320" evidence="2">
    <location>
        <begin position="20"/>
        <end position="88"/>
    </location>
</feature>
<dbReference type="EMBL" id="SGWQ01000006">
    <property type="protein sequence ID" value="RZS36957.1"/>
    <property type="molecule type" value="Genomic_DNA"/>
</dbReference>
<protein>
    <recommendedName>
        <fullName evidence="5">Small secreted domain DUF320</fullName>
    </recommendedName>
</protein>
<accession>A0A4Q7KL45</accession>
<sequence length="88" mass="8679">MSLVSRASAVLPVAGTVIAAGALAGVAVFTVNEVGCSDSGTYVQHDGHVELVGGCVDPADLPAAPPNAQHPARPAGLPDGGPERYHAP</sequence>
<keyword evidence="4" id="KW-1185">Reference proteome</keyword>
<name>A0A4Q7KL45_9PSEU</name>
<evidence type="ECO:0000313" key="3">
    <source>
        <dbReference type="EMBL" id="RZS36957.1"/>
    </source>
</evidence>
<dbReference type="RefSeq" id="WP_165401415.1">
    <property type="nucleotide sequence ID" value="NZ_SGWQ01000006.1"/>
</dbReference>
<organism evidence="3 4">
    <name type="scientific">Herbihabitans rhizosphaerae</name>
    <dbReference type="NCBI Taxonomy" id="1872711"/>
    <lineage>
        <taxon>Bacteria</taxon>
        <taxon>Bacillati</taxon>
        <taxon>Actinomycetota</taxon>
        <taxon>Actinomycetes</taxon>
        <taxon>Pseudonocardiales</taxon>
        <taxon>Pseudonocardiaceae</taxon>
        <taxon>Herbihabitans</taxon>
    </lineage>
</organism>
<dbReference type="AlphaFoldDB" id="A0A4Q7KL45"/>
<keyword evidence="2" id="KW-0732">Signal</keyword>
<proteinExistence type="predicted"/>
<evidence type="ECO:0008006" key="5">
    <source>
        <dbReference type="Google" id="ProtNLM"/>
    </source>
</evidence>
<feature type="region of interest" description="Disordered" evidence="1">
    <location>
        <begin position="59"/>
        <end position="88"/>
    </location>
</feature>
<evidence type="ECO:0000256" key="2">
    <source>
        <dbReference type="SAM" id="SignalP"/>
    </source>
</evidence>
<evidence type="ECO:0000256" key="1">
    <source>
        <dbReference type="SAM" id="MobiDB-lite"/>
    </source>
</evidence>